<organism evidence="1">
    <name type="scientific">Terrestrivirus sp</name>
    <dbReference type="NCBI Taxonomy" id="2487775"/>
    <lineage>
        <taxon>Viruses</taxon>
        <taxon>Varidnaviria</taxon>
        <taxon>Bamfordvirae</taxon>
        <taxon>Nucleocytoviricota</taxon>
        <taxon>Megaviricetes</taxon>
        <taxon>Imitervirales</taxon>
        <taxon>Mimiviridae</taxon>
        <taxon>Klosneuvirinae</taxon>
    </lineage>
</organism>
<proteinExistence type="predicted"/>
<dbReference type="EMBL" id="MK071981">
    <property type="protein sequence ID" value="AYV75751.1"/>
    <property type="molecule type" value="Genomic_DNA"/>
</dbReference>
<protein>
    <submittedName>
        <fullName evidence="1">Uncharacterized protein</fullName>
    </submittedName>
</protein>
<accession>A0A3G4ZP67</accession>
<sequence length="216" mass="24940">MNRNQATSGGQNNRSNINIFYYSRVSKLCVDLLRMMESYNILNKFFLKCVDDMDVNSIPKGLERVPTLIISGIDKPLVANEAVKWFNDNRPYLIQQNMNMQNKKLIYNMTKNMYGNTGPKGFSTSELVGTSDNFAYMETDEAQPKEFCRYGNDGDIIYTPPKDSKINDSSQKQLLTTAEDLRKTQEKEFASVMKHDQIDKLIEKERDQLMKNRMGL</sequence>
<gene>
    <name evidence="1" type="ORF">Terrestrivirus3_20</name>
</gene>
<reference evidence="1" key="1">
    <citation type="submission" date="2018-10" db="EMBL/GenBank/DDBJ databases">
        <title>Hidden diversity of soil giant viruses.</title>
        <authorList>
            <person name="Schulz F."/>
            <person name="Alteio L."/>
            <person name="Goudeau D."/>
            <person name="Ryan E.M."/>
            <person name="Malmstrom R.R."/>
            <person name="Blanchard J."/>
            <person name="Woyke T."/>
        </authorList>
    </citation>
    <scope>NUCLEOTIDE SEQUENCE</scope>
    <source>
        <strain evidence="1">TEV1</strain>
    </source>
</reference>
<name>A0A3G4ZP67_9VIRU</name>
<evidence type="ECO:0000313" key="1">
    <source>
        <dbReference type="EMBL" id="AYV75751.1"/>
    </source>
</evidence>